<proteinExistence type="predicted"/>
<name>A0A9D3VRS7_9ROSI</name>
<dbReference type="EMBL" id="JAIQCV010000005">
    <property type="protein sequence ID" value="KAH1095970.1"/>
    <property type="molecule type" value="Genomic_DNA"/>
</dbReference>
<dbReference type="Proteomes" id="UP000828251">
    <property type="component" value="Unassembled WGS sequence"/>
</dbReference>
<reference evidence="1 2" key="1">
    <citation type="journal article" date="2021" name="Plant Biotechnol. J.">
        <title>Multi-omics assisted identification of the key and species-specific regulatory components of drought-tolerant mechanisms in Gossypium stocksii.</title>
        <authorList>
            <person name="Yu D."/>
            <person name="Ke L."/>
            <person name="Zhang D."/>
            <person name="Wu Y."/>
            <person name="Sun Y."/>
            <person name="Mei J."/>
            <person name="Sun J."/>
            <person name="Sun Y."/>
        </authorList>
    </citation>
    <scope>NUCLEOTIDE SEQUENCE [LARGE SCALE GENOMIC DNA]</scope>
    <source>
        <strain evidence="2">cv. E1</strain>
        <tissue evidence="1">Leaf</tissue>
    </source>
</reference>
<gene>
    <name evidence="1" type="ORF">J1N35_012891</name>
</gene>
<evidence type="ECO:0000313" key="1">
    <source>
        <dbReference type="EMBL" id="KAH1095970.1"/>
    </source>
</evidence>
<keyword evidence="2" id="KW-1185">Reference proteome</keyword>
<organism evidence="1 2">
    <name type="scientific">Gossypium stocksii</name>
    <dbReference type="NCBI Taxonomy" id="47602"/>
    <lineage>
        <taxon>Eukaryota</taxon>
        <taxon>Viridiplantae</taxon>
        <taxon>Streptophyta</taxon>
        <taxon>Embryophyta</taxon>
        <taxon>Tracheophyta</taxon>
        <taxon>Spermatophyta</taxon>
        <taxon>Magnoliopsida</taxon>
        <taxon>eudicotyledons</taxon>
        <taxon>Gunneridae</taxon>
        <taxon>Pentapetalae</taxon>
        <taxon>rosids</taxon>
        <taxon>malvids</taxon>
        <taxon>Malvales</taxon>
        <taxon>Malvaceae</taxon>
        <taxon>Malvoideae</taxon>
        <taxon>Gossypium</taxon>
    </lineage>
</organism>
<protein>
    <submittedName>
        <fullName evidence="1">Uncharacterized protein</fullName>
    </submittedName>
</protein>
<sequence>MHQNDGVSFTSSPLKIPRSQTPAFQLTGTRHLAFQLIDSLRNRFNIVKHHSTQFTVSAQSELGFRSSTRRSSLLCFASVSLAAEKQSIARSASTVFRFVVVDSTGLDRADSGWTFGNGRSYGEERVLVALSIFNDLKHMEKKFVTLKVQGTEKTISNIPTSSYTASPLKIAEETEDVQEVERNGVNVERGVVSNLSSPMSIHPSSKVVAALSNTPEGPHNSF</sequence>
<comment type="caution">
    <text evidence="1">The sequence shown here is derived from an EMBL/GenBank/DDBJ whole genome shotgun (WGS) entry which is preliminary data.</text>
</comment>
<dbReference type="AlphaFoldDB" id="A0A9D3VRS7"/>
<accession>A0A9D3VRS7</accession>
<evidence type="ECO:0000313" key="2">
    <source>
        <dbReference type="Proteomes" id="UP000828251"/>
    </source>
</evidence>